<sequence>MAHVVAKSPKVRNLTSQPLSILVLHGPNLNLLGKREPGVYGSTTLAEINSLLAEAALKLQAQVFPLQSNHEGVLVDAIHEALGKHHGILINAGAYTHTSVALRDAIAAVNLPTVEVHLSNIYRREDFRHHSYIAPVVIGQISGFGVQSYLLGLQGLVAHLRG</sequence>
<keyword evidence="9" id="KW-1185">Reference proteome</keyword>
<comment type="similarity">
    <text evidence="3 7">Belongs to the type-II 3-dehydroquinase family.</text>
</comment>
<dbReference type="NCBIfam" id="NF003805">
    <property type="entry name" value="PRK05395.1-2"/>
    <property type="match status" value="1"/>
</dbReference>
<keyword evidence="7" id="KW-0028">Amino-acid biosynthesis</keyword>
<keyword evidence="6 7" id="KW-0456">Lyase</keyword>
<feature type="binding site" evidence="7">
    <location>
        <position position="91"/>
    </location>
    <ligand>
        <name>substrate</name>
    </ligand>
</feature>
<feature type="site" description="Transition state stabilizer" evidence="7">
    <location>
        <position position="35"/>
    </location>
</feature>
<dbReference type="HAMAP" id="MF_00169">
    <property type="entry name" value="AroQ"/>
    <property type="match status" value="1"/>
</dbReference>
<name>A0ABR6S771_ANAVA</name>
<feature type="binding site" evidence="7">
    <location>
        <position position="97"/>
    </location>
    <ligand>
        <name>substrate</name>
    </ligand>
</feature>
<organism evidence="8 9">
    <name type="scientific">Trichormus variabilis N2B</name>
    <dbReference type="NCBI Taxonomy" id="2681315"/>
    <lineage>
        <taxon>Bacteria</taxon>
        <taxon>Bacillati</taxon>
        <taxon>Cyanobacteriota</taxon>
        <taxon>Cyanophyceae</taxon>
        <taxon>Nostocales</taxon>
        <taxon>Nostocaceae</taxon>
        <taxon>Trichormus</taxon>
    </lineage>
</organism>
<evidence type="ECO:0000313" key="8">
    <source>
        <dbReference type="EMBL" id="MBC1302225.1"/>
    </source>
</evidence>
<dbReference type="PANTHER" id="PTHR21272:SF3">
    <property type="entry name" value="CATABOLIC 3-DEHYDROQUINASE"/>
    <property type="match status" value="1"/>
</dbReference>
<feature type="binding site" evidence="7">
    <location>
        <position position="104"/>
    </location>
    <ligand>
        <name>substrate</name>
    </ligand>
</feature>
<comment type="catalytic activity">
    <reaction evidence="1 7">
        <text>3-dehydroquinate = 3-dehydroshikimate + H2O</text>
        <dbReference type="Rhea" id="RHEA:21096"/>
        <dbReference type="ChEBI" id="CHEBI:15377"/>
        <dbReference type="ChEBI" id="CHEBI:16630"/>
        <dbReference type="ChEBI" id="CHEBI:32364"/>
        <dbReference type="EC" id="4.2.1.10"/>
    </reaction>
</comment>
<dbReference type="PROSITE" id="PS01029">
    <property type="entry name" value="DEHYDROQUINASE_II"/>
    <property type="match status" value="1"/>
</dbReference>
<dbReference type="CDD" id="cd00466">
    <property type="entry name" value="DHQase_II"/>
    <property type="match status" value="1"/>
</dbReference>
<dbReference type="EMBL" id="JACKZP010000029">
    <property type="protein sequence ID" value="MBC1302225.1"/>
    <property type="molecule type" value="Genomic_DNA"/>
</dbReference>
<comment type="subunit">
    <text evidence="4 7">Homododecamer.</text>
</comment>
<dbReference type="InterPro" id="IPR018509">
    <property type="entry name" value="DHquinase_II_CS"/>
</dbReference>
<evidence type="ECO:0000256" key="5">
    <source>
        <dbReference type="ARBA" id="ARBA00012060"/>
    </source>
</evidence>
<dbReference type="Proteomes" id="UP000570851">
    <property type="component" value="Unassembled WGS sequence"/>
</dbReference>
<comment type="caution">
    <text evidence="8">The sequence shown here is derived from an EMBL/GenBank/DDBJ whole genome shotgun (WGS) entry which is preliminary data.</text>
</comment>
<dbReference type="InterPro" id="IPR036441">
    <property type="entry name" value="DHquinase_II_sf"/>
</dbReference>
<dbReference type="SUPFAM" id="SSF52304">
    <property type="entry name" value="Type II 3-dehydroquinate dehydratase"/>
    <property type="match status" value="1"/>
</dbReference>
<dbReference type="NCBIfam" id="NF003807">
    <property type="entry name" value="PRK05395.1-4"/>
    <property type="match status" value="1"/>
</dbReference>
<dbReference type="GO" id="GO:0003855">
    <property type="term" value="F:3-dehydroquinate dehydratase activity"/>
    <property type="evidence" value="ECO:0007669"/>
    <property type="project" value="UniProtKB-EC"/>
</dbReference>
<dbReference type="NCBIfam" id="NF003806">
    <property type="entry name" value="PRK05395.1-3"/>
    <property type="match status" value="1"/>
</dbReference>
<feature type="active site" description="Proton acceptor" evidence="7">
    <location>
        <position position="40"/>
    </location>
</feature>
<evidence type="ECO:0000256" key="2">
    <source>
        <dbReference type="ARBA" id="ARBA00004902"/>
    </source>
</evidence>
<dbReference type="PIRSF" id="PIRSF001399">
    <property type="entry name" value="DHquinase_II"/>
    <property type="match status" value="1"/>
</dbReference>
<reference evidence="8 9" key="1">
    <citation type="submission" date="2019-11" db="EMBL/GenBank/DDBJ databases">
        <title>Comparison of genomes from free-living endosymbiotic cyanobacteria isolated from Azolla.</title>
        <authorList>
            <person name="Thiel T."/>
            <person name="Pratte B."/>
        </authorList>
    </citation>
    <scope>NUCLEOTIDE SEQUENCE [LARGE SCALE GENOMIC DNA]</scope>
    <source>
        <strain evidence="8 9">N2B</strain>
    </source>
</reference>
<keyword evidence="7" id="KW-0057">Aromatic amino acid biosynthesis</keyword>
<evidence type="ECO:0000313" key="9">
    <source>
        <dbReference type="Proteomes" id="UP000570851"/>
    </source>
</evidence>
<protein>
    <recommendedName>
        <fullName evidence="5 7">3-dehydroquinate dehydratase</fullName>
        <shortName evidence="7">3-dehydroquinase</shortName>
        <ecNumber evidence="5 7">4.2.1.10</ecNumber>
    </recommendedName>
    <alternativeName>
        <fullName evidence="7">Type II DHQase</fullName>
    </alternativeName>
</protein>
<comment type="function">
    <text evidence="7">Catalyzes a trans-dehydration via an enolate intermediate.</text>
</comment>
<dbReference type="EC" id="4.2.1.10" evidence="5 7"/>
<feature type="binding site" evidence="7">
    <location>
        <position position="128"/>
    </location>
    <ligand>
        <name>substrate</name>
    </ligand>
</feature>
<dbReference type="PANTHER" id="PTHR21272">
    <property type="entry name" value="CATABOLIC 3-DEHYDROQUINASE"/>
    <property type="match status" value="1"/>
</dbReference>
<dbReference type="Gene3D" id="3.40.50.9100">
    <property type="entry name" value="Dehydroquinase, class II"/>
    <property type="match status" value="1"/>
</dbReference>
<dbReference type="Pfam" id="PF01220">
    <property type="entry name" value="DHquinase_II"/>
    <property type="match status" value="1"/>
</dbReference>
<feature type="binding site" evidence="7">
    <location>
        <begin position="118"/>
        <end position="119"/>
    </location>
    <ligand>
        <name>substrate</name>
    </ligand>
</feature>
<evidence type="ECO:0000256" key="3">
    <source>
        <dbReference type="ARBA" id="ARBA00011037"/>
    </source>
</evidence>
<gene>
    <name evidence="7 8" type="primary">aroQ</name>
    <name evidence="8" type="ORF">GNE12_09890</name>
</gene>
<evidence type="ECO:0000256" key="6">
    <source>
        <dbReference type="ARBA" id="ARBA00023239"/>
    </source>
</evidence>
<evidence type="ECO:0000256" key="7">
    <source>
        <dbReference type="HAMAP-Rule" id="MF_00169"/>
    </source>
</evidence>
<proteinExistence type="inferred from homology"/>
<dbReference type="InterPro" id="IPR001874">
    <property type="entry name" value="DHquinase_II"/>
</dbReference>
<dbReference type="NCBIfam" id="TIGR01088">
    <property type="entry name" value="aroQ"/>
    <property type="match status" value="1"/>
</dbReference>
<comment type="pathway">
    <text evidence="2 7">Metabolic intermediate biosynthesis; chorismate biosynthesis; chorismate from D-erythrose 4-phosphate and phosphoenolpyruvate: step 3/7.</text>
</comment>
<feature type="active site" description="Proton donor" evidence="7">
    <location>
        <position position="117"/>
    </location>
</feature>
<evidence type="ECO:0000256" key="1">
    <source>
        <dbReference type="ARBA" id="ARBA00001864"/>
    </source>
</evidence>
<evidence type="ECO:0000256" key="4">
    <source>
        <dbReference type="ARBA" id="ARBA00011193"/>
    </source>
</evidence>
<accession>A0ABR6S771</accession>